<accession>A0A9X3LSW9</accession>
<feature type="transmembrane region" description="Helical" evidence="2">
    <location>
        <begin position="172"/>
        <end position="192"/>
    </location>
</feature>
<comment type="caution">
    <text evidence="3">The sequence shown here is derived from an EMBL/GenBank/DDBJ whole genome shotgun (WGS) entry which is preliminary data.</text>
</comment>
<gene>
    <name evidence="3" type="ORF">L8U60_01645</name>
</gene>
<reference evidence="3" key="1">
    <citation type="submission" date="2022-02" db="EMBL/GenBank/DDBJ databases">
        <title>Corynebacterium sp. from urogenital microbiome.</title>
        <authorList>
            <person name="Cappelli E.A."/>
            <person name="Ribeiro T.G."/>
            <person name="Peixe L."/>
        </authorList>
    </citation>
    <scope>NUCLEOTIDE SEQUENCE</scope>
    <source>
        <strain evidence="3">C8Ua_172</strain>
    </source>
</reference>
<sequence length="260" mass="27911">MTNPNSPQPSSYDWGAPQQQQPQQQQQQFYPPMRPPHMAPFPVVPTVVYSVLLLMTFISSFLSVITLRITGSTVASLYTSGSSFWDALLGEASSSIDSLGSVNGTINWWGGLGIHGKGLGSVVGNFREEIFDEIGGAFTGLKVLLVLITLIVLALLITTVVMCALRRVKNAAVFGIVVAVVQFFALLGALVTGVFGDAGMMDYASVSMGAGFWFWTLLFIGGLGYSIYLLRSIKAPANVFVSQPGQPGPYFPPQPNPNVR</sequence>
<feature type="transmembrane region" description="Helical" evidence="2">
    <location>
        <begin position="143"/>
        <end position="165"/>
    </location>
</feature>
<evidence type="ECO:0000256" key="1">
    <source>
        <dbReference type="SAM" id="MobiDB-lite"/>
    </source>
</evidence>
<evidence type="ECO:0008006" key="5">
    <source>
        <dbReference type="Google" id="ProtNLM"/>
    </source>
</evidence>
<feature type="region of interest" description="Disordered" evidence="1">
    <location>
        <begin position="1"/>
        <end position="32"/>
    </location>
</feature>
<feature type="transmembrane region" description="Helical" evidence="2">
    <location>
        <begin position="212"/>
        <end position="230"/>
    </location>
</feature>
<proteinExistence type="predicted"/>
<feature type="transmembrane region" description="Helical" evidence="2">
    <location>
        <begin position="43"/>
        <end position="67"/>
    </location>
</feature>
<dbReference type="Proteomes" id="UP001146468">
    <property type="component" value="Unassembled WGS sequence"/>
</dbReference>
<keyword evidence="2" id="KW-0812">Transmembrane</keyword>
<evidence type="ECO:0000313" key="3">
    <source>
        <dbReference type="EMBL" id="MCZ9293191.1"/>
    </source>
</evidence>
<organism evidence="3 4">
    <name type="scientific">Corynebacterium meitnerae</name>
    <dbReference type="NCBI Taxonomy" id="2913498"/>
    <lineage>
        <taxon>Bacteria</taxon>
        <taxon>Bacillati</taxon>
        <taxon>Actinomycetota</taxon>
        <taxon>Actinomycetes</taxon>
        <taxon>Mycobacteriales</taxon>
        <taxon>Corynebacteriaceae</taxon>
        <taxon>Corynebacterium</taxon>
    </lineage>
</organism>
<dbReference type="EMBL" id="JAKMUS010000002">
    <property type="protein sequence ID" value="MCZ9293191.1"/>
    <property type="molecule type" value="Genomic_DNA"/>
</dbReference>
<evidence type="ECO:0000313" key="4">
    <source>
        <dbReference type="Proteomes" id="UP001146468"/>
    </source>
</evidence>
<dbReference type="AlphaFoldDB" id="A0A9X3LSW9"/>
<dbReference type="RefSeq" id="WP_269964656.1">
    <property type="nucleotide sequence ID" value="NZ_JAKMUS010000002.1"/>
</dbReference>
<evidence type="ECO:0000256" key="2">
    <source>
        <dbReference type="SAM" id="Phobius"/>
    </source>
</evidence>
<keyword evidence="2" id="KW-1133">Transmembrane helix</keyword>
<keyword evidence="4" id="KW-1185">Reference proteome</keyword>
<keyword evidence="2" id="KW-0472">Membrane</keyword>
<name>A0A9X3LSW9_9CORY</name>
<feature type="compositionally biased region" description="Polar residues" evidence="1">
    <location>
        <begin position="1"/>
        <end position="11"/>
    </location>
</feature>
<protein>
    <recommendedName>
        <fullName evidence="5">Pali-domain-containing protein</fullName>
    </recommendedName>
</protein>
<feature type="compositionally biased region" description="Low complexity" evidence="1">
    <location>
        <begin position="17"/>
        <end position="28"/>
    </location>
</feature>